<accession>A0A3N4S0V5</accession>
<feature type="region of interest" description="Disordered" evidence="1">
    <location>
        <begin position="69"/>
        <end position="102"/>
    </location>
</feature>
<feature type="transmembrane region" description="Helical" evidence="2">
    <location>
        <begin position="6"/>
        <end position="25"/>
    </location>
</feature>
<feature type="compositionally biased region" description="Basic residues" evidence="1">
    <location>
        <begin position="88"/>
        <end position="102"/>
    </location>
</feature>
<dbReference type="EMBL" id="RKQG01000001">
    <property type="protein sequence ID" value="RPE36941.1"/>
    <property type="molecule type" value="Genomic_DNA"/>
</dbReference>
<evidence type="ECO:0000256" key="2">
    <source>
        <dbReference type="SAM" id="Phobius"/>
    </source>
</evidence>
<dbReference type="AlphaFoldDB" id="A0A3N4S0V5"/>
<dbReference type="Proteomes" id="UP000267408">
    <property type="component" value="Unassembled WGS sequence"/>
</dbReference>
<evidence type="ECO:0000313" key="5">
    <source>
        <dbReference type="Proteomes" id="UP000266906"/>
    </source>
</evidence>
<dbReference type="Proteomes" id="UP000266906">
    <property type="component" value="Unassembled WGS sequence"/>
</dbReference>
<gene>
    <name evidence="4" type="ORF">EDD38_5322</name>
    <name evidence="3" type="ORF">EDD39_5058</name>
</gene>
<reference evidence="5 6" key="1">
    <citation type="submission" date="2018-11" db="EMBL/GenBank/DDBJ databases">
        <title>Sequencing the genomes of 1000 actinobacteria strains.</title>
        <authorList>
            <person name="Klenk H.-P."/>
        </authorList>
    </citation>
    <scope>NUCLEOTIDE SEQUENCE [LARGE SCALE GENOMIC DNA]</scope>
    <source>
        <strain evidence="3 6">DSM 44780</strain>
        <strain evidence="4 5">DSM 44781</strain>
    </source>
</reference>
<protein>
    <submittedName>
        <fullName evidence="4">Uncharacterized protein</fullName>
    </submittedName>
</protein>
<sequence>MVPYLIVLGVLGTVLTLLGLAGRALRRRGGTGASALRGALAGYEEAMRATSHQAHVELRAEADRIAPIAAPDGFRPALGPRTPGARKAGPRRRRGWRRRTAR</sequence>
<dbReference type="EMBL" id="RJVJ01000001">
    <property type="protein sequence ID" value="ROR46769.1"/>
    <property type="molecule type" value="Genomic_DNA"/>
</dbReference>
<keyword evidence="5" id="KW-1185">Reference proteome</keyword>
<dbReference type="RefSeq" id="WP_167518081.1">
    <property type="nucleotide sequence ID" value="NZ_RJVJ01000001.1"/>
</dbReference>
<keyword evidence="2" id="KW-0812">Transmembrane</keyword>
<evidence type="ECO:0000313" key="3">
    <source>
        <dbReference type="EMBL" id="ROR46769.1"/>
    </source>
</evidence>
<evidence type="ECO:0000313" key="6">
    <source>
        <dbReference type="Proteomes" id="UP000267408"/>
    </source>
</evidence>
<keyword evidence="2" id="KW-1133">Transmembrane helix</keyword>
<evidence type="ECO:0000256" key="1">
    <source>
        <dbReference type="SAM" id="MobiDB-lite"/>
    </source>
</evidence>
<organism evidence="4 5">
    <name type="scientific">Kitasatospora cineracea</name>
    <dbReference type="NCBI Taxonomy" id="88074"/>
    <lineage>
        <taxon>Bacteria</taxon>
        <taxon>Bacillati</taxon>
        <taxon>Actinomycetota</taxon>
        <taxon>Actinomycetes</taxon>
        <taxon>Kitasatosporales</taxon>
        <taxon>Streptomycetaceae</taxon>
        <taxon>Kitasatospora</taxon>
    </lineage>
</organism>
<proteinExistence type="predicted"/>
<keyword evidence="2" id="KW-0472">Membrane</keyword>
<name>A0A3N4S0V5_9ACTN</name>
<comment type="caution">
    <text evidence="4">The sequence shown here is derived from an EMBL/GenBank/DDBJ whole genome shotgun (WGS) entry which is preliminary data.</text>
</comment>
<evidence type="ECO:0000313" key="4">
    <source>
        <dbReference type="EMBL" id="RPE36941.1"/>
    </source>
</evidence>
<accession>A0A8G1UPQ9</accession>